<dbReference type="SUPFAM" id="SSF55961">
    <property type="entry name" value="Bet v1-like"/>
    <property type="match status" value="1"/>
</dbReference>
<dbReference type="SUPFAM" id="SSF50022">
    <property type="entry name" value="ISP domain"/>
    <property type="match status" value="1"/>
</dbReference>
<dbReference type="CDD" id="cd03469">
    <property type="entry name" value="Rieske_RO_Alpha_N"/>
    <property type="match status" value="1"/>
</dbReference>
<keyword evidence="3" id="KW-0479">Metal-binding</keyword>
<keyword evidence="9" id="KW-1185">Reference proteome</keyword>
<evidence type="ECO:0000256" key="3">
    <source>
        <dbReference type="ARBA" id="ARBA00022723"/>
    </source>
</evidence>
<dbReference type="InterPro" id="IPR036922">
    <property type="entry name" value="Rieske_2Fe-2S_sf"/>
</dbReference>
<dbReference type="InterPro" id="IPR001663">
    <property type="entry name" value="Rng_hydr_dOase-A"/>
</dbReference>
<dbReference type="AlphaFoldDB" id="A0A516H430"/>
<dbReference type="RefSeq" id="WP_144069517.1">
    <property type="nucleotide sequence ID" value="NZ_CP041636.1"/>
</dbReference>
<evidence type="ECO:0000256" key="1">
    <source>
        <dbReference type="ARBA" id="ARBA00001962"/>
    </source>
</evidence>
<dbReference type="Pfam" id="PF00848">
    <property type="entry name" value="Ring_hydroxyl_A"/>
    <property type="match status" value="1"/>
</dbReference>
<dbReference type="InterPro" id="IPR015879">
    <property type="entry name" value="Ring_hydroxy_dOase_asu_C_dom"/>
</dbReference>
<evidence type="ECO:0000313" key="8">
    <source>
        <dbReference type="EMBL" id="QDO98536.1"/>
    </source>
</evidence>
<evidence type="ECO:0000313" key="9">
    <source>
        <dbReference type="Proteomes" id="UP000317496"/>
    </source>
</evidence>
<feature type="domain" description="Rieske" evidence="7">
    <location>
        <begin position="55"/>
        <end position="162"/>
    </location>
</feature>
<dbReference type="PROSITE" id="PS51296">
    <property type="entry name" value="RIESKE"/>
    <property type="match status" value="1"/>
</dbReference>
<dbReference type="Gene3D" id="3.90.380.10">
    <property type="entry name" value="Naphthalene 1,2-dioxygenase Alpha Subunit, Chain A, domain 1"/>
    <property type="match status" value="2"/>
</dbReference>
<evidence type="ECO:0000256" key="4">
    <source>
        <dbReference type="ARBA" id="ARBA00023002"/>
    </source>
</evidence>
<dbReference type="OrthoDB" id="7456916at2"/>
<dbReference type="GO" id="GO:0051213">
    <property type="term" value="F:dioxygenase activity"/>
    <property type="evidence" value="ECO:0007669"/>
    <property type="project" value="UniProtKB-KW"/>
</dbReference>
<protein>
    <submittedName>
        <fullName evidence="8">Aromatic ring-hydroxylating dioxygenase subunit alpha</fullName>
    </submittedName>
</protein>
<evidence type="ECO:0000259" key="7">
    <source>
        <dbReference type="PROSITE" id="PS51296"/>
    </source>
</evidence>
<dbReference type="EMBL" id="CP041636">
    <property type="protein sequence ID" value="QDO98536.1"/>
    <property type="molecule type" value="Genomic_DNA"/>
</dbReference>
<dbReference type="Gene3D" id="2.102.10.10">
    <property type="entry name" value="Rieske [2Fe-2S] iron-sulphur domain"/>
    <property type="match status" value="1"/>
</dbReference>
<proteinExistence type="predicted"/>
<dbReference type="GO" id="GO:0051537">
    <property type="term" value="F:2 iron, 2 sulfur cluster binding"/>
    <property type="evidence" value="ECO:0007669"/>
    <property type="project" value="UniProtKB-KW"/>
</dbReference>
<keyword evidence="2" id="KW-0001">2Fe-2S</keyword>
<dbReference type="Proteomes" id="UP000317496">
    <property type="component" value="Chromosome"/>
</dbReference>
<organism evidence="8 9">
    <name type="scientific">Ferrovibrio terrae</name>
    <dbReference type="NCBI Taxonomy" id="2594003"/>
    <lineage>
        <taxon>Bacteria</taxon>
        <taxon>Pseudomonadati</taxon>
        <taxon>Pseudomonadota</taxon>
        <taxon>Alphaproteobacteria</taxon>
        <taxon>Rhodospirillales</taxon>
        <taxon>Rhodospirillaceae</taxon>
        <taxon>Ferrovibrio</taxon>
    </lineage>
</organism>
<dbReference type="Pfam" id="PF00355">
    <property type="entry name" value="Rieske"/>
    <property type="match status" value="1"/>
</dbReference>
<keyword evidence="5" id="KW-0408">Iron</keyword>
<keyword evidence="8" id="KW-0223">Dioxygenase</keyword>
<evidence type="ECO:0000256" key="2">
    <source>
        <dbReference type="ARBA" id="ARBA00022714"/>
    </source>
</evidence>
<comment type="cofactor">
    <cofactor evidence="1">
        <name>Fe cation</name>
        <dbReference type="ChEBI" id="CHEBI:24875"/>
    </cofactor>
</comment>
<sequence length="391" mass="43767">MQPALQREWLGRVRDHMVSRTTDMAETVTRIDIARYTDPQRLSDEQALLRRTPVFVSFSSKLTKPGDFVTHDLLGLPILVLRDMDGTLRAFLNVCRHRGAKLVWDKGGCGKRAFTCPYHAWSYDLRGTLRGIPHEAGFAGLDKTQHNLVRLAVTEAFGLVFVLPDQSQPDYDFSGFFAGIRDDLEGFGLGSSILHDEREIGLNCNWKVVVEGGLETYHVQHAHKRTIAPMFADNVAVADRLDPHMRLYFTKRNAAELLGEDAQGTIRDYGNPLYYIFPNLIILVQPDHATVLAVLPKGTDNCIVHGGALVPPATERGDATGTPKADAHWDRNVKIFWDALDEDFQMGQAIQAGFRSGANSHITFGRFEQGCAWFHDSLDRRLQPARQTNGT</sequence>
<keyword evidence="6" id="KW-0411">Iron-sulfur</keyword>
<keyword evidence="4" id="KW-0560">Oxidoreductase</keyword>
<evidence type="ECO:0000256" key="5">
    <source>
        <dbReference type="ARBA" id="ARBA00023004"/>
    </source>
</evidence>
<name>A0A516H430_9PROT</name>
<dbReference type="GO" id="GO:0005506">
    <property type="term" value="F:iron ion binding"/>
    <property type="evidence" value="ECO:0007669"/>
    <property type="project" value="InterPro"/>
</dbReference>
<dbReference type="PANTHER" id="PTHR43756">
    <property type="entry name" value="CHOLINE MONOOXYGENASE, CHLOROPLASTIC"/>
    <property type="match status" value="1"/>
</dbReference>
<gene>
    <name evidence="8" type="ORF">FNB15_15160</name>
</gene>
<accession>A0A516H430</accession>
<dbReference type="PRINTS" id="PR00090">
    <property type="entry name" value="RNGDIOXGNASE"/>
</dbReference>
<reference evidence="8 9" key="1">
    <citation type="submission" date="2019-07" db="EMBL/GenBank/DDBJ databases">
        <title>Genome sequencing for Ferrovibrio sp. K5.</title>
        <authorList>
            <person name="Park S.-J."/>
        </authorList>
    </citation>
    <scope>NUCLEOTIDE SEQUENCE [LARGE SCALE GENOMIC DNA]</scope>
    <source>
        <strain evidence="8 9">K5</strain>
    </source>
</reference>
<dbReference type="KEGG" id="fer:FNB15_15160"/>
<evidence type="ECO:0000256" key="6">
    <source>
        <dbReference type="ARBA" id="ARBA00023014"/>
    </source>
</evidence>
<dbReference type="PANTHER" id="PTHR43756:SF5">
    <property type="entry name" value="CHOLINE MONOOXYGENASE, CHLOROPLASTIC"/>
    <property type="match status" value="1"/>
</dbReference>
<dbReference type="InterPro" id="IPR017941">
    <property type="entry name" value="Rieske_2Fe-2S"/>
</dbReference>